<dbReference type="Proteomes" id="UP001529510">
    <property type="component" value="Unassembled WGS sequence"/>
</dbReference>
<sequence length="54" mass="6542">LCWTELMELKDYVMANYGPNWNVPVKTWDWKTSPFNVQENGVWPVREWDEVIQV</sequence>
<gene>
    <name evidence="1" type="ORF">M9458_010424</name>
</gene>
<evidence type="ECO:0000313" key="2">
    <source>
        <dbReference type="Proteomes" id="UP001529510"/>
    </source>
</evidence>
<evidence type="ECO:0000313" key="1">
    <source>
        <dbReference type="EMBL" id="KAL0192128.1"/>
    </source>
</evidence>
<name>A0ABD0R0U5_CIRMR</name>
<proteinExistence type="predicted"/>
<comment type="caution">
    <text evidence="1">The sequence shown here is derived from an EMBL/GenBank/DDBJ whole genome shotgun (WGS) entry which is preliminary data.</text>
</comment>
<reference evidence="1 2" key="1">
    <citation type="submission" date="2024-05" db="EMBL/GenBank/DDBJ databases">
        <title>Genome sequencing and assembly of Indian major carp, Cirrhinus mrigala (Hamilton, 1822).</title>
        <authorList>
            <person name="Mohindra V."/>
            <person name="Chowdhury L.M."/>
            <person name="Lal K."/>
            <person name="Jena J.K."/>
        </authorList>
    </citation>
    <scope>NUCLEOTIDE SEQUENCE [LARGE SCALE GENOMIC DNA]</scope>
    <source>
        <strain evidence="1">CM1030</strain>
        <tissue evidence="1">Blood</tissue>
    </source>
</reference>
<keyword evidence="2" id="KW-1185">Reference proteome</keyword>
<dbReference type="AlphaFoldDB" id="A0ABD0R0U5"/>
<accession>A0ABD0R0U5</accession>
<feature type="non-terminal residue" evidence="1">
    <location>
        <position position="54"/>
    </location>
</feature>
<organism evidence="1 2">
    <name type="scientific">Cirrhinus mrigala</name>
    <name type="common">Mrigala</name>
    <dbReference type="NCBI Taxonomy" id="683832"/>
    <lineage>
        <taxon>Eukaryota</taxon>
        <taxon>Metazoa</taxon>
        <taxon>Chordata</taxon>
        <taxon>Craniata</taxon>
        <taxon>Vertebrata</taxon>
        <taxon>Euteleostomi</taxon>
        <taxon>Actinopterygii</taxon>
        <taxon>Neopterygii</taxon>
        <taxon>Teleostei</taxon>
        <taxon>Ostariophysi</taxon>
        <taxon>Cypriniformes</taxon>
        <taxon>Cyprinidae</taxon>
        <taxon>Labeoninae</taxon>
        <taxon>Labeonini</taxon>
        <taxon>Cirrhinus</taxon>
    </lineage>
</organism>
<dbReference type="EMBL" id="JAMKFB020000005">
    <property type="protein sequence ID" value="KAL0192128.1"/>
    <property type="molecule type" value="Genomic_DNA"/>
</dbReference>
<protein>
    <submittedName>
        <fullName evidence="1">Uncharacterized protein</fullName>
    </submittedName>
</protein>
<feature type="non-terminal residue" evidence="1">
    <location>
        <position position="1"/>
    </location>
</feature>